<dbReference type="InterPro" id="IPR021109">
    <property type="entry name" value="Peptidase_aspartic_dom_sf"/>
</dbReference>
<dbReference type="Proteomes" id="UP001215231">
    <property type="component" value="Chromosome"/>
</dbReference>
<dbReference type="SUPFAM" id="SSF50156">
    <property type="entry name" value="PDZ domain-like"/>
    <property type="match status" value="1"/>
</dbReference>
<keyword evidence="1" id="KW-0645">Protease</keyword>
<dbReference type="InterPro" id="IPR034122">
    <property type="entry name" value="Retropepsin-like_bacterial"/>
</dbReference>
<dbReference type="Gene3D" id="2.40.70.10">
    <property type="entry name" value="Acid Proteases"/>
    <property type="match status" value="2"/>
</dbReference>
<evidence type="ECO:0000313" key="2">
    <source>
        <dbReference type="Proteomes" id="UP001215231"/>
    </source>
</evidence>
<proteinExistence type="predicted"/>
<dbReference type="EMBL" id="CP059693">
    <property type="protein sequence ID" value="WDE14019.1"/>
    <property type="molecule type" value="Genomic_DNA"/>
</dbReference>
<organism evidence="1 2">
    <name type="scientific">Thalassomonas haliotis</name>
    <dbReference type="NCBI Taxonomy" id="485448"/>
    <lineage>
        <taxon>Bacteria</taxon>
        <taxon>Pseudomonadati</taxon>
        <taxon>Pseudomonadota</taxon>
        <taxon>Gammaproteobacteria</taxon>
        <taxon>Alteromonadales</taxon>
        <taxon>Colwelliaceae</taxon>
        <taxon>Thalassomonas</taxon>
    </lineage>
</organism>
<dbReference type="RefSeq" id="WP_274054482.1">
    <property type="nucleotide sequence ID" value="NZ_CP059693.1"/>
</dbReference>
<dbReference type="Gene3D" id="2.30.42.10">
    <property type="match status" value="1"/>
</dbReference>
<dbReference type="GO" id="GO:0006508">
    <property type="term" value="P:proteolysis"/>
    <property type="evidence" value="ECO:0007669"/>
    <property type="project" value="UniProtKB-KW"/>
</dbReference>
<dbReference type="SUPFAM" id="SSF50630">
    <property type="entry name" value="Acid proteases"/>
    <property type="match status" value="1"/>
</dbReference>
<dbReference type="InterPro" id="IPR001969">
    <property type="entry name" value="Aspartic_peptidase_AS"/>
</dbReference>
<accession>A0ABY7VL98</accession>
<gene>
    <name evidence="1" type="ORF">H3N35_11585</name>
</gene>
<dbReference type="GO" id="GO:0008233">
    <property type="term" value="F:peptidase activity"/>
    <property type="evidence" value="ECO:0007669"/>
    <property type="project" value="UniProtKB-KW"/>
</dbReference>
<dbReference type="CDD" id="cd05483">
    <property type="entry name" value="retropepsin_like_bacteria"/>
    <property type="match status" value="1"/>
</dbReference>
<keyword evidence="2" id="KW-1185">Reference proteome</keyword>
<keyword evidence="1" id="KW-0378">Hydrolase</keyword>
<evidence type="ECO:0000313" key="1">
    <source>
        <dbReference type="EMBL" id="WDE14019.1"/>
    </source>
</evidence>
<dbReference type="Pfam" id="PF13650">
    <property type="entry name" value="Asp_protease_2"/>
    <property type="match status" value="1"/>
</dbReference>
<protein>
    <submittedName>
        <fullName evidence="1">Aspartyl protease family protein</fullName>
    </submittedName>
</protein>
<dbReference type="PROSITE" id="PS00141">
    <property type="entry name" value="ASP_PROTEASE"/>
    <property type="match status" value="1"/>
</dbReference>
<sequence>MFKKILINLAAVIAFSLSLGGCDTLNSIRMMQINSDAEPVWTGKERIKLKSVFLAEKPYVYATVDGEELLFLLDTGASFFILMDTPKVQKLGLNRDFDLSLGGWGEQEDSKAFKTDIGRIDLGGVHFNKMKAAVIPVSKSHYYLRDDEAIDDGVIGHDIMKHFTWEIDAANNEIYISQAKYQPEANARYFELHEFFNKISIKGDLAFNQEDVAEDAEFIIDTGSRHYAKLSAAYPENNEIKIASSRVRAADFGLSGKVEHDRVILPSLKLGGINIDKVKVNLIPGDDEDDWWVLGNALMNQFKTVIDYKHQAFYLVPQQKFVTDHNLFGLELRKIRSGEFVIRYVFPQLPASKLDLEVGDLVTKINSKNSSDISLSQYNDIASEIGTHQICIQRQNQCFTIEAKHIEGYSNL</sequence>
<dbReference type="InterPro" id="IPR036034">
    <property type="entry name" value="PDZ_sf"/>
</dbReference>
<reference evidence="1 2" key="1">
    <citation type="journal article" date="2022" name="Mar. Drugs">
        <title>Bioassay-Guided Fractionation Leads to the Detection of Cholic Acid Generated by the Rare Thalassomonas sp.</title>
        <authorList>
            <person name="Pheiffer F."/>
            <person name="Schneider Y.K."/>
            <person name="Hansen E.H."/>
            <person name="Andersen J.H."/>
            <person name="Isaksson J."/>
            <person name="Busche T."/>
            <person name="R C."/>
            <person name="Kalinowski J."/>
            <person name="Zyl L.V."/>
            <person name="Trindade M."/>
        </authorList>
    </citation>
    <scope>NUCLEOTIDE SEQUENCE [LARGE SCALE GENOMIC DNA]</scope>
    <source>
        <strain evidence="1 2">A5K-61T</strain>
    </source>
</reference>
<dbReference type="PROSITE" id="PS51257">
    <property type="entry name" value="PROKAR_LIPOPROTEIN"/>
    <property type="match status" value="1"/>
</dbReference>
<name>A0ABY7VL98_9GAMM</name>